<dbReference type="InterPro" id="IPR036890">
    <property type="entry name" value="HATPase_C_sf"/>
</dbReference>
<proteinExistence type="predicted"/>
<keyword evidence="4" id="KW-0597">Phosphoprotein</keyword>
<dbReference type="EMBL" id="BMSL01000024">
    <property type="protein sequence ID" value="GGS60239.1"/>
    <property type="molecule type" value="Genomic_DNA"/>
</dbReference>
<evidence type="ECO:0000256" key="11">
    <source>
        <dbReference type="SAM" id="Phobius"/>
    </source>
</evidence>
<dbReference type="CDD" id="cd06225">
    <property type="entry name" value="HAMP"/>
    <property type="match status" value="1"/>
</dbReference>
<dbReference type="GO" id="GO:0005886">
    <property type="term" value="C:plasma membrane"/>
    <property type="evidence" value="ECO:0007669"/>
    <property type="project" value="UniProtKB-SubCell"/>
</dbReference>
<dbReference type="InterPro" id="IPR003594">
    <property type="entry name" value="HATPase_dom"/>
</dbReference>
<evidence type="ECO:0000313" key="14">
    <source>
        <dbReference type="EMBL" id="GGS60239.1"/>
    </source>
</evidence>
<dbReference type="Pfam" id="PF00512">
    <property type="entry name" value="HisKA"/>
    <property type="match status" value="1"/>
</dbReference>
<dbReference type="PROSITE" id="PS50885">
    <property type="entry name" value="HAMP"/>
    <property type="match status" value="1"/>
</dbReference>
<evidence type="ECO:0000256" key="9">
    <source>
        <dbReference type="ARBA" id="ARBA00023012"/>
    </source>
</evidence>
<feature type="transmembrane region" description="Helical" evidence="11">
    <location>
        <begin position="33"/>
        <end position="54"/>
    </location>
</feature>
<evidence type="ECO:0000256" key="1">
    <source>
        <dbReference type="ARBA" id="ARBA00000085"/>
    </source>
</evidence>
<accession>A0A918GV21</accession>
<evidence type="ECO:0000256" key="5">
    <source>
        <dbReference type="ARBA" id="ARBA00022679"/>
    </source>
</evidence>
<feature type="domain" description="Histidine kinase" evidence="12">
    <location>
        <begin position="203"/>
        <end position="415"/>
    </location>
</feature>
<evidence type="ECO:0000256" key="3">
    <source>
        <dbReference type="ARBA" id="ARBA00012438"/>
    </source>
</evidence>
<evidence type="ECO:0000313" key="15">
    <source>
        <dbReference type="Proteomes" id="UP000653493"/>
    </source>
</evidence>
<dbReference type="PROSITE" id="PS50109">
    <property type="entry name" value="HIS_KIN"/>
    <property type="match status" value="1"/>
</dbReference>
<dbReference type="SUPFAM" id="SSF158472">
    <property type="entry name" value="HAMP domain-like"/>
    <property type="match status" value="1"/>
</dbReference>
<dbReference type="Pfam" id="PF00672">
    <property type="entry name" value="HAMP"/>
    <property type="match status" value="1"/>
</dbReference>
<keyword evidence="15" id="KW-1185">Reference proteome</keyword>
<organism evidence="14 15">
    <name type="scientific">Streptomyces griseoviridis</name>
    <dbReference type="NCBI Taxonomy" id="45398"/>
    <lineage>
        <taxon>Bacteria</taxon>
        <taxon>Bacillati</taxon>
        <taxon>Actinomycetota</taxon>
        <taxon>Actinomycetes</taxon>
        <taxon>Kitasatosporales</taxon>
        <taxon>Streptomycetaceae</taxon>
        <taxon>Streptomyces</taxon>
    </lineage>
</organism>
<keyword evidence="6 11" id="KW-0812">Transmembrane</keyword>
<protein>
    <recommendedName>
        <fullName evidence="3">histidine kinase</fullName>
        <ecNumber evidence="3">2.7.13.3</ecNumber>
    </recommendedName>
</protein>
<dbReference type="PANTHER" id="PTHR45436">
    <property type="entry name" value="SENSOR HISTIDINE KINASE YKOH"/>
    <property type="match status" value="1"/>
</dbReference>
<dbReference type="Proteomes" id="UP000653493">
    <property type="component" value="Unassembled WGS sequence"/>
</dbReference>
<evidence type="ECO:0000256" key="6">
    <source>
        <dbReference type="ARBA" id="ARBA00022692"/>
    </source>
</evidence>
<dbReference type="InterPro" id="IPR005467">
    <property type="entry name" value="His_kinase_dom"/>
</dbReference>
<dbReference type="SMART" id="SM00388">
    <property type="entry name" value="HisKA"/>
    <property type="match status" value="1"/>
</dbReference>
<feature type="domain" description="HAMP" evidence="13">
    <location>
        <begin position="142"/>
        <end position="195"/>
    </location>
</feature>
<reference evidence="14" key="1">
    <citation type="journal article" date="2014" name="Int. J. Syst. Evol. Microbiol.">
        <title>Complete genome sequence of Corynebacterium casei LMG S-19264T (=DSM 44701T), isolated from a smear-ripened cheese.</title>
        <authorList>
            <consortium name="US DOE Joint Genome Institute (JGI-PGF)"/>
            <person name="Walter F."/>
            <person name="Albersmeier A."/>
            <person name="Kalinowski J."/>
            <person name="Ruckert C."/>
        </authorList>
    </citation>
    <scope>NUCLEOTIDE SEQUENCE</scope>
    <source>
        <strain evidence="14">JCM 4234</strain>
    </source>
</reference>
<dbReference type="SMART" id="SM00304">
    <property type="entry name" value="HAMP"/>
    <property type="match status" value="1"/>
</dbReference>
<evidence type="ECO:0000256" key="4">
    <source>
        <dbReference type="ARBA" id="ARBA00022553"/>
    </source>
</evidence>
<dbReference type="SUPFAM" id="SSF47384">
    <property type="entry name" value="Homodimeric domain of signal transducing histidine kinase"/>
    <property type="match status" value="1"/>
</dbReference>
<comment type="catalytic activity">
    <reaction evidence="1">
        <text>ATP + protein L-histidine = ADP + protein N-phospho-L-histidine.</text>
        <dbReference type="EC" id="2.7.13.3"/>
    </reaction>
</comment>
<evidence type="ECO:0000256" key="10">
    <source>
        <dbReference type="ARBA" id="ARBA00023136"/>
    </source>
</evidence>
<sequence length="430" mass="46537">MPVRLFPFPADVLGRARAAALLKPRKVRMRLTLLYGALFIVSGTVLLAVTYLLVAGTTTSLILIDGTRDAPGGSRPPQVHHYMGDDAGAAGSPGNIDRQAEALHQQAEHTHQAMIDNLMFNAVIALAITSVVSIWLGWVVAGRVLRPLRSMTTTIQRITARNVHERLAVEGPRDELKDLADTVDGLLGRLETALDSHKRFVANAAHELRTPLTLEHALLEESLIDRDPTVDTFRTNFERLLAISKQQGRLLEALLFLSTSERGLDRPEPVDLAALADEAVQAVRPAADRRGLRLDARVAPACLEGDPVLVGRLVANLLDNALSYNVPDGRVDLTVGTRGGRAFLTAANTGQQVPEDQVDRLFHPFQRLDRSADDGHHGLGLSIVRSIVDAHGAALTARAGTDGGLVVDIVFPERHQLSGKHPKMAGTLPR</sequence>
<evidence type="ECO:0000256" key="2">
    <source>
        <dbReference type="ARBA" id="ARBA00004236"/>
    </source>
</evidence>
<dbReference type="Pfam" id="PF02518">
    <property type="entry name" value="HATPase_c"/>
    <property type="match status" value="1"/>
</dbReference>
<keyword evidence="7 14" id="KW-0418">Kinase</keyword>
<feature type="transmembrane region" description="Helical" evidence="11">
    <location>
        <begin position="118"/>
        <end position="141"/>
    </location>
</feature>
<dbReference type="PRINTS" id="PR00344">
    <property type="entry name" value="BCTRLSENSOR"/>
</dbReference>
<evidence type="ECO:0000259" key="13">
    <source>
        <dbReference type="PROSITE" id="PS50885"/>
    </source>
</evidence>
<keyword evidence="10 11" id="KW-0472">Membrane</keyword>
<dbReference type="InterPro" id="IPR036097">
    <property type="entry name" value="HisK_dim/P_sf"/>
</dbReference>
<evidence type="ECO:0000256" key="8">
    <source>
        <dbReference type="ARBA" id="ARBA00022989"/>
    </source>
</evidence>
<dbReference type="EC" id="2.7.13.3" evidence="3"/>
<dbReference type="Gene3D" id="1.10.287.130">
    <property type="match status" value="1"/>
</dbReference>
<dbReference type="InterPro" id="IPR003660">
    <property type="entry name" value="HAMP_dom"/>
</dbReference>
<keyword evidence="9" id="KW-0902">Two-component regulatory system</keyword>
<dbReference type="InterPro" id="IPR050428">
    <property type="entry name" value="TCS_sensor_his_kinase"/>
</dbReference>
<dbReference type="SUPFAM" id="SSF55874">
    <property type="entry name" value="ATPase domain of HSP90 chaperone/DNA topoisomerase II/histidine kinase"/>
    <property type="match status" value="1"/>
</dbReference>
<dbReference type="GO" id="GO:0000155">
    <property type="term" value="F:phosphorelay sensor kinase activity"/>
    <property type="evidence" value="ECO:0007669"/>
    <property type="project" value="InterPro"/>
</dbReference>
<dbReference type="CDD" id="cd00075">
    <property type="entry name" value="HATPase"/>
    <property type="match status" value="1"/>
</dbReference>
<reference evidence="14" key="2">
    <citation type="submission" date="2020-09" db="EMBL/GenBank/DDBJ databases">
        <authorList>
            <person name="Sun Q."/>
            <person name="Ohkuma M."/>
        </authorList>
    </citation>
    <scope>NUCLEOTIDE SEQUENCE</scope>
    <source>
        <strain evidence="14">JCM 4234</strain>
    </source>
</reference>
<keyword evidence="8 11" id="KW-1133">Transmembrane helix</keyword>
<dbReference type="CDD" id="cd00082">
    <property type="entry name" value="HisKA"/>
    <property type="match status" value="1"/>
</dbReference>
<evidence type="ECO:0000256" key="7">
    <source>
        <dbReference type="ARBA" id="ARBA00022777"/>
    </source>
</evidence>
<name>A0A918GV21_STRGD</name>
<dbReference type="InterPro" id="IPR003661">
    <property type="entry name" value="HisK_dim/P_dom"/>
</dbReference>
<comment type="subcellular location">
    <subcellularLocation>
        <location evidence="2">Cell membrane</location>
    </subcellularLocation>
</comment>
<dbReference type="PANTHER" id="PTHR45436:SF8">
    <property type="entry name" value="HISTIDINE KINASE"/>
    <property type="match status" value="1"/>
</dbReference>
<dbReference type="AlphaFoldDB" id="A0A918GV21"/>
<evidence type="ECO:0000259" key="12">
    <source>
        <dbReference type="PROSITE" id="PS50109"/>
    </source>
</evidence>
<comment type="caution">
    <text evidence="14">The sequence shown here is derived from an EMBL/GenBank/DDBJ whole genome shotgun (WGS) entry which is preliminary data.</text>
</comment>
<dbReference type="InterPro" id="IPR004358">
    <property type="entry name" value="Sig_transdc_His_kin-like_C"/>
</dbReference>
<keyword evidence="5" id="KW-0808">Transferase</keyword>
<dbReference type="Gene3D" id="3.30.565.10">
    <property type="entry name" value="Histidine kinase-like ATPase, C-terminal domain"/>
    <property type="match status" value="1"/>
</dbReference>
<dbReference type="SMART" id="SM00387">
    <property type="entry name" value="HATPase_c"/>
    <property type="match status" value="1"/>
</dbReference>
<gene>
    <name evidence="14" type="ORF">GCM10010238_56670</name>
</gene>